<reference evidence="4 5" key="1">
    <citation type="submission" date="2020-04" db="EMBL/GenBank/DDBJ databases">
        <title>Plant Genome Project.</title>
        <authorList>
            <person name="Zhang R.-G."/>
        </authorList>
    </citation>
    <scope>NUCLEOTIDE SEQUENCE [LARGE SCALE GENOMIC DNA]</scope>
    <source>
        <strain evidence="4">YNK0</strain>
        <tissue evidence="4">Leaf</tissue>
    </source>
</reference>
<keyword evidence="5" id="KW-1185">Reference proteome</keyword>
<keyword evidence="1 2" id="KW-0732">Signal</keyword>
<proteinExistence type="predicted"/>
<dbReference type="OrthoDB" id="1930390at2759"/>
<evidence type="ECO:0000256" key="2">
    <source>
        <dbReference type="SAM" id="SignalP"/>
    </source>
</evidence>
<dbReference type="Proteomes" id="UP000655225">
    <property type="component" value="Unassembled WGS sequence"/>
</dbReference>
<protein>
    <recommendedName>
        <fullName evidence="3">Bulb-type lectin domain-containing protein</fullName>
    </recommendedName>
</protein>
<feature type="chain" id="PRO_5032339534" description="Bulb-type lectin domain-containing protein" evidence="2">
    <location>
        <begin position="19"/>
        <end position="428"/>
    </location>
</feature>
<feature type="domain" description="Bulb-type lectin" evidence="3">
    <location>
        <begin position="24"/>
        <end position="142"/>
    </location>
</feature>
<organism evidence="4 5">
    <name type="scientific">Tetracentron sinense</name>
    <name type="common">Spur-leaf</name>
    <dbReference type="NCBI Taxonomy" id="13715"/>
    <lineage>
        <taxon>Eukaryota</taxon>
        <taxon>Viridiplantae</taxon>
        <taxon>Streptophyta</taxon>
        <taxon>Embryophyta</taxon>
        <taxon>Tracheophyta</taxon>
        <taxon>Spermatophyta</taxon>
        <taxon>Magnoliopsida</taxon>
        <taxon>Trochodendrales</taxon>
        <taxon>Trochodendraceae</taxon>
        <taxon>Tetracentron</taxon>
    </lineage>
</organism>
<dbReference type="InterPro" id="IPR036426">
    <property type="entry name" value="Bulb-type_lectin_dom_sf"/>
</dbReference>
<evidence type="ECO:0000313" key="5">
    <source>
        <dbReference type="Proteomes" id="UP000655225"/>
    </source>
</evidence>
<dbReference type="PANTHER" id="PTHR47976">
    <property type="entry name" value="G-TYPE LECTIN S-RECEPTOR-LIKE SERINE/THREONINE-PROTEIN KINASE SD2-5"/>
    <property type="match status" value="1"/>
</dbReference>
<comment type="caution">
    <text evidence="4">The sequence shown here is derived from an EMBL/GenBank/DDBJ whole genome shotgun (WGS) entry which is preliminary data.</text>
</comment>
<dbReference type="Gene3D" id="2.90.10.10">
    <property type="entry name" value="Bulb-type lectin domain"/>
    <property type="match status" value="2"/>
</dbReference>
<dbReference type="InterPro" id="IPR001480">
    <property type="entry name" value="Bulb-type_lectin_dom"/>
</dbReference>
<dbReference type="AlphaFoldDB" id="A0A835DCL6"/>
<dbReference type="SMART" id="SM00108">
    <property type="entry name" value="B_lectin"/>
    <property type="match status" value="1"/>
</dbReference>
<evidence type="ECO:0000256" key="1">
    <source>
        <dbReference type="ARBA" id="ARBA00022729"/>
    </source>
</evidence>
<evidence type="ECO:0000313" key="4">
    <source>
        <dbReference type="EMBL" id="KAF8398488.1"/>
    </source>
</evidence>
<dbReference type="CDD" id="cd00028">
    <property type="entry name" value="B_lectin"/>
    <property type="match status" value="1"/>
</dbReference>
<name>A0A835DCL6_TETSI</name>
<dbReference type="PROSITE" id="PS50927">
    <property type="entry name" value="BULB_LECTIN"/>
    <property type="match status" value="1"/>
</dbReference>
<evidence type="ECO:0000259" key="3">
    <source>
        <dbReference type="PROSITE" id="PS50927"/>
    </source>
</evidence>
<dbReference type="FunFam" id="2.90.10.10:FF:000024">
    <property type="entry name" value="Uncharacterized protein"/>
    <property type="match status" value="1"/>
</dbReference>
<dbReference type="EMBL" id="JABCRI010000011">
    <property type="protein sequence ID" value="KAF8398488.1"/>
    <property type="molecule type" value="Genomic_DNA"/>
</dbReference>
<dbReference type="SUPFAM" id="SSF51110">
    <property type="entry name" value="alpha-D-mannose-specific plant lectins"/>
    <property type="match status" value="1"/>
</dbReference>
<feature type="signal peptide" evidence="2">
    <location>
        <begin position="1"/>
        <end position="18"/>
    </location>
</feature>
<dbReference type="InterPro" id="IPR051343">
    <property type="entry name" value="G-type_lectin_kinases/EP1-like"/>
</dbReference>
<accession>A0A835DCL6</accession>
<dbReference type="PANTHER" id="PTHR47976:SF108">
    <property type="entry name" value="G-TYPE LECTIN S-RECEPTOR-LIKE SERINE_THREONINE-PROTEIN KINASE LECRK1"/>
    <property type="match status" value="1"/>
</dbReference>
<dbReference type="OMA" id="DEISHEQ"/>
<dbReference type="FunFam" id="2.90.10.10:FF:000013">
    <property type="entry name" value="G-type lectin S-receptor-like serine/threonine-protein kinase LECRK1"/>
    <property type="match status" value="1"/>
</dbReference>
<gene>
    <name evidence="4" type="ORF">HHK36_017417</name>
</gene>
<dbReference type="Pfam" id="PF01453">
    <property type="entry name" value="B_lectin"/>
    <property type="match status" value="1"/>
</dbReference>
<sequence>MASALSLFLLLLPFSTIAQTSTNVSLGSSLPALNNSSFWASPSGDFAFGFQQIGTKGFLLAIWFNKIPDKTIVWSANRDNLVQGGSKVELTTDGRLVLNDPQGQEIWKATLTNNGVTHAAMLDTGNFVLANRDSVTVWESFDVPTDTILPTQILDLGSTLVSRQSEVDYSSGRFQFRLQTDGNLVLCTTAFPTDSIYYAYWESETVDKGSQVVFNQSGYIYVRGRNGNLVHITSANSVSTENFYQRAILDYDGVFRQYVYPKTISSPQSWSTVWYIPSNICMRITASYGSGACGFNSYCRLGEDQRPVCECPPGYSYLDPNNKIKGCKQNFVSQSCEEGAQESALFDMREMPDTDWPLSDFEWYQSVSEDWCREACLSDCFCYVGIFRNGNCWKKKLPLSNGRIDPSVGGKALIKIRKDNSSSESPGH</sequence>